<keyword evidence="2 5" id="KW-0812">Transmembrane</keyword>
<gene>
    <name evidence="6" type="ORF">EDD57_10871</name>
</gene>
<dbReference type="InterPro" id="IPR003689">
    <property type="entry name" value="ZIP"/>
</dbReference>
<protein>
    <submittedName>
        <fullName evidence="6">ZIP family zinc transporter</fullName>
    </submittedName>
</protein>
<feature type="transmembrane region" description="Helical" evidence="5">
    <location>
        <begin position="7"/>
        <end position="27"/>
    </location>
</feature>
<keyword evidence="7" id="KW-1185">Reference proteome</keyword>
<feature type="transmembrane region" description="Helical" evidence="5">
    <location>
        <begin position="221"/>
        <end position="240"/>
    </location>
</feature>
<evidence type="ECO:0000256" key="1">
    <source>
        <dbReference type="ARBA" id="ARBA00004141"/>
    </source>
</evidence>
<evidence type="ECO:0000256" key="5">
    <source>
        <dbReference type="SAM" id="Phobius"/>
    </source>
</evidence>
<evidence type="ECO:0000313" key="7">
    <source>
        <dbReference type="Proteomes" id="UP000294746"/>
    </source>
</evidence>
<feature type="transmembrane region" description="Helical" evidence="5">
    <location>
        <begin position="34"/>
        <end position="55"/>
    </location>
</feature>
<feature type="transmembrane region" description="Helical" evidence="5">
    <location>
        <begin position="189"/>
        <end position="209"/>
    </location>
</feature>
<evidence type="ECO:0000256" key="3">
    <source>
        <dbReference type="ARBA" id="ARBA00022989"/>
    </source>
</evidence>
<evidence type="ECO:0000256" key="4">
    <source>
        <dbReference type="ARBA" id="ARBA00023136"/>
    </source>
</evidence>
<feature type="transmembrane region" description="Helical" evidence="5">
    <location>
        <begin position="130"/>
        <end position="155"/>
    </location>
</feature>
<dbReference type="PANTHER" id="PTHR11040">
    <property type="entry name" value="ZINC/IRON TRANSPORTER"/>
    <property type="match status" value="1"/>
</dbReference>
<evidence type="ECO:0000256" key="2">
    <source>
        <dbReference type="ARBA" id="ARBA00022692"/>
    </source>
</evidence>
<organism evidence="6 7">
    <name type="scientific">Baia soyae</name>
    <dbReference type="NCBI Taxonomy" id="1544746"/>
    <lineage>
        <taxon>Bacteria</taxon>
        <taxon>Bacillati</taxon>
        <taxon>Bacillota</taxon>
        <taxon>Bacilli</taxon>
        <taxon>Bacillales</taxon>
        <taxon>Thermoactinomycetaceae</taxon>
        <taxon>Baia</taxon>
    </lineage>
</organism>
<dbReference type="Proteomes" id="UP000294746">
    <property type="component" value="Unassembled WGS sequence"/>
</dbReference>
<dbReference type="Pfam" id="PF02535">
    <property type="entry name" value="Zip"/>
    <property type="match status" value="1"/>
</dbReference>
<dbReference type="RefSeq" id="WP_131848276.1">
    <property type="nucleotide sequence ID" value="NZ_SLXV01000008.1"/>
</dbReference>
<dbReference type="OrthoDB" id="9787346at2"/>
<keyword evidence="3 5" id="KW-1133">Transmembrane helix</keyword>
<dbReference type="AlphaFoldDB" id="A0A4R2S0T7"/>
<evidence type="ECO:0000313" key="6">
    <source>
        <dbReference type="EMBL" id="TCP69502.1"/>
    </source>
</evidence>
<keyword evidence="4 5" id="KW-0472">Membrane</keyword>
<dbReference type="EMBL" id="SLXV01000008">
    <property type="protein sequence ID" value="TCP69502.1"/>
    <property type="molecule type" value="Genomic_DNA"/>
</dbReference>
<proteinExistence type="predicted"/>
<dbReference type="GO" id="GO:0016020">
    <property type="term" value="C:membrane"/>
    <property type="evidence" value="ECO:0007669"/>
    <property type="project" value="UniProtKB-SubCell"/>
</dbReference>
<feature type="transmembrane region" description="Helical" evidence="5">
    <location>
        <begin position="61"/>
        <end position="81"/>
    </location>
</feature>
<feature type="transmembrane region" description="Helical" evidence="5">
    <location>
        <begin position="162"/>
        <end position="183"/>
    </location>
</feature>
<accession>A0A4R2S0T7</accession>
<dbReference type="PANTHER" id="PTHR11040:SF205">
    <property type="entry name" value="ZINC TRANSPORTER ZUPT"/>
    <property type="match status" value="1"/>
</dbReference>
<name>A0A4R2S0T7_9BACL</name>
<feature type="transmembrane region" description="Helical" evidence="5">
    <location>
        <begin position="101"/>
        <end position="124"/>
    </location>
</feature>
<sequence>MGLINEAIIYSAVTGVSTFIGAILVCFLPINKRVLAFSLGLSVGVMLWITYGTLLPVSFQYGNWTEAFLGMGLAGLILVLIHQMPFGKVKGQEGNQEYAKLGIYLFAAIALHNIPEGALIGIGFGTMREMGMSISLAMVIHNIPEGMSLGAPLLAANCSKRIVGLVGLLSGAVLPLGTWLGGFVSSPRWIAIALVFAATTMVWVAWEVLLRSWKLSKGNACIGIGCGMILMYVIHLFHFHGLPGMH</sequence>
<comment type="caution">
    <text evidence="6">The sequence shown here is derived from an EMBL/GenBank/DDBJ whole genome shotgun (WGS) entry which is preliminary data.</text>
</comment>
<reference evidence="6 7" key="1">
    <citation type="submission" date="2019-03" db="EMBL/GenBank/DDBJ databases">
        <title>Genomic Encyclopedia of Type Strains, Phase IV (KMG-IV): sequencing the most valuable type-strain genomes for metagenomic binning, comparative biology and taxonomic classification.</title>
        <authorList>
            <person name="Goeker M."/>
        </authorList>
    </citation>
    <scope>NUCLEOTIDE SEQUENCE [LARGE SCALE GENOMIC DNA]</scope>
    <source>
        <strain evidence="6 7">DSM 46831</strain>
    </source>
</reference>
<dbReference type="GO" id="GO:0005385">
    <property type="term" value="F:zinc ion transmembrane transporter activity"/>
    <property type="evidence" value="ECO:0007669"/>
    <property type="project" value="TreeGrafter"/>
</dbReference>
<comment type="subcellular location">
    <subcellularLocation>
        <location evidence="1">Membrane</location>
        <topology evidence="1">Multi-pass membrane protein</topology>
    </subcellularLocation>
</comment>